<comment type="caution">
    <text evidence="1">The sequence shown here is derived from an EMBL/GenBank/DDBJ whole genome shotgun (WGS) entry which is preliminary data.</text>
</comment>
<keyword evidence="2" id="KW-1185">Reference proteome</keyword>
<dbReference type="RefSeq" id="WP_086959856.1">
    <property type="nucleotide sequence ID" value="NZ_AP018681.1"/>
</dbReference>
<proteinExistence type="predicted"/>
<dbReference type="Proteomes" id="UP000252479">
    <property type="component" value="Unassembled WGS sequence"/>
</dbReference>
<dbReference type="GeneID" id="303189683"/>
<sequence>MEMHRHSLESLFEQLGLPHTAKDIESFIQKNSPLLDQTLPIHRASFWNDSQSAFLKEAKKEDADWVEVVDQLDVLLRTSEH</sequence>
<dbReference type="Pfam" id="PF10982">
    <property type="entry name" value="DUF2789"/>
    <property type="match status" value="1"/>
</dbReference>
<dbReference type="InterPro" id="IPR021250">
    <property type="entry name" value="DUF2789"/>
</dbReference>
<gene>
    <name evidence="1" type="ORF">CIK83_12200</name>
</gene>
<reference evidence="1 2" key="1">
    <citation type="journal article" date="2017" name="Elife">
        <title>Extensive horizontal gene transfer in cheese-associated bacteria.</title>
        <authorList>
            <person name="Bonham K.S."/>
            <person name="Wolfe B.E."/>
            <person name="Dutton R.J."/>
        </authorList>
    </citation>
    <scope>NUCLEOTIDE SEQUENCE [LARGE SCALE GENOMIC DNA]</scope>
    <source>
        <strain evidence="1 2">JB196</strain>
    </source>
</reference>
<dbReference type="EMBL" id="QPGL01000002">
    <property type="protein sequence ID" value="RCS70217.1"/>
    <property type="molecule type" value="Genomic_DNA"/>
</dbReference>
<protein>
    <submittedName>
        <fullName evidence="1">DUF2789 domain-containing protein</fullName>
    </submittedName>
</protein>
<organism evidence="1 2">
    <name type="scientific">Vibrio casei</name>
    <dbReference type="NCBI Taxonomy" id="673372"/>
    <lineage>
        <taxon>Bacteria</taxon>
        <taxon>Pseudomonadati</taxon>
        <taxon>Pseudomonadota</taxon>
        <taxon>Gammaproteobacteria</taxon>
        <taxon>Vibrionales</taxon>
        <taxon>Vibrionaceae</taxon>
        <taxon>Vibrio</taxon>
    </lineage>
</organism>
<accession>A0A368LHM0</accession>
<dbReference type="OrthoDB" id="5828847at2"/>
<evidence type="ECO:0000313" key="1">
    <source>
        <dbReference type="EMBL" id="RCS70217.1"/>
    </source>
</evidence>
<dbReference type="Gene3D" id="1.10.10.1130">
    <property type="entry name" value="Uncharacterised protein PF10982, DUF2789"/>
    <property type="match status" value="1"/>
</dbReference>
<dbReference type="InterPro" id="IPR038086">
    <property type="entry name" value="DUF2789_sf"/>
</dbReference>
<name>A0A368LHM0_9VIBR</name>
<evidence type="ECO:0000313" key="2">
    <source>
        <dbReference type="Proteomes" id="UP000252479"/>
    </source>
</evidence>
<dbReference type="AlphaFoldDB" id="A0A368LHM0"/>